<sequence length="181" mass="18885">MAGKNVDWIAIEGAYRAGVDSLRTIAGAHGLSEAAIRKAAKKNGWSRDPTGTKRAIVNAHMAGSSQGAQGGTQEGAQCAQEQIAAAANDDIRDMERGLRVHRACLERLETAVKRAADPKVIKTITEAAALAITGIRKIRGLDTPTPADAGDIDAAIEAELAQLERRRQAGTAPDAEGAEPA</sequence>
<accession>A0A1V2W3C7</accession>
<evidence type="ECO:0000313" key="2">
    <source>
        <dbReference type="Proteomes" id="UP000188543"/>
    </source>
</evidence>
<organism evidence="1 2">
    <name type="scientific">Burkholderia cenocepacia</name>
    <dbReference type="NCBI Taxonomy" id="95486"/>
    <lineage>
        <taxon>Bacteria</taxon>
        <taxon>Pseudomonadati</taxon>
        <taxon>Pseudomonadota</taxon>
        <taxon>Betaproteobacteria</taxon>
        <taxon>Burkholderiales</taxon>
        <taxon>Burkholderiaceae</taxon>
        <taxon>Burkholderia</taxon>
        <taxon>Burkholderia cepacia complex</taxon>
    </lineage>
</organism>
<evidence type="ECO:0008006" key="3">
    <source>
        <dbReference type="Google" id="ProtNLM"/>
    </source>
</evidence>
<evidence type="ECO:0000313" key="1">
    <source>
        <dbReference type="EMBL" id="ONU85023.1"/>
    </source>
</evidence>
<dbReference type="Proteomes" id="UP000188543">
    <property type="component" value="Unassembled WGS sequence"/>
</dbReference>
<name>A0A1V2W3C7_9BURK</name>
<reference evidence="1 2" key="1">
    <citation type="submission" date="2016-08" db="EMBL/GenBank/DDBJ databases">
        <authorList>
            <person name="Seilhamer J.J."/>
        </authorList>
    </citation>
    <scope>NUCLEOTIDE SEQUENCE [LARGE SCALE GENOMIC DNA]</scope>
    <source>
        <strain evidence="1 2">VC14762</strain>
    </source>
</reference>
<dbReference type="EMBL" id="MUTJ01000053">
    <property type="protein sequence ID" value="ONU85023.1"/>
    <property type="molecule type" value="Genomic_DNA"/>
</dbReference>
<comment type="caution">
    <text evidence="1">The sequence shown here is derived from an EMBL/GenBank/DDBJ whole genome shotgun (WGS) entry which is preliminary data.</text>
</comment>
<dbReference type="RefSeq" id="WP_077020326.1">
    <property type="nucleotide sequence ID" value="NZ_CADETK010000010.1"/>
</dbReference>
<dbReference type="AlphaFoldDB" id="A0A1V2W3C7"/>
<dbReference type="OrthoDB" id="8641910at2"/>
<protein>
    <recommendedName>
        <fullName evidence="3">Bacteriophage protein</fullName>
    </recommendedName>
</protein>
<gene>
    <name evidence="1" type="ORF">A8E72_16640</name>
</gene>
<proteinExistence type="predicted"/>